<feature type="region of interest" description="Disordered" evidence="3">
    <location>
        <begin position="560"/>
        <end position="579"/>
    </location>
</feature>
<dbReference type="PANTHER" id="PTHR22870:SF440">
    <property type="entry name" value="RETINITIS PIGMENTOSA GTPASE REGULATOR B-RELATED"/>
    <property type="match status" value="1"/>
</dbReference>
<evidence type="ECO:0000313" key="4">
    <source>
        <dbReference type="EMBL" id="KFD63778.1"/>
    </source>
</evidence>
<evidence type="ECO:0000256" key="3">
    <source>
        <dbReference type="SAM" id="MobiDB-lite"/>
    </source>
</evidence>
<dbReference type="PROSITE" id="PS00626">
    <property type="entry name" value="RCC1_2"/>
    <property type="match status" value="1"/>
</dbReference>
<proteinExistence type="predicted"/>
<evidence type="ECO:0000256" key="2">
    <source>
        <dbReference type="PROSITE-ProRule" id="PRU00235"/>
    </source>
</evidence>
<reference evidence="4" key="1">
    <citation type="journal article" date="2014" name="Nat. Genet.">
        <title>Genome and transcriptome of the porcine whipworm Trichuris suis.</title>
        <authorList>
            <person name="Jex A.R."/>
            <person name="Nejsum P."/>
            <person name="Schwarz E.M."/>
            <person name="Hu L."/>
            <person name="Young N.D."/>
            <person name="Hall R.S."/>
            <person name="Korhonen P.K."/>
            <person name="Liao S."/>
            <person name="Thamsborg S."/>
            <person name="Xia J."/>
            <person name="Xu P."/>
            <person name="Wang S."/>
            <person name="Scheerlinck J.P."/>
            <person name="Hofmann A."/>
            <person name="Sternberg P.W."/>
            <person name="Wang J."/>
            <person name="Gasser R.B."/>
        </authorList>
    </citation>
    <scope>NUCLEOTIDE SEQUENCE [LARGE SCALE GENOMIC DNA]</scope>
    <source>
        <strain evidence="4">DCEP-RM93F</strain>
    </source>
</reference>
<keyword evidence="1" id="KW-0677">Repeat</keyword>
<feature type="compositionally biased region" description="Basic and acidic residues" evidence="3">
    <location>
        <begin position="346"/>
        <end position="363"/>
    </location>
</feature>
<dbReference type="PANTHER" id="PTHR22870">
    <property type="entry name" value="REGULATOR OF CHROMOSOME CONDENSATION"/>
    <property type="match status" value="1"/>
</dbReference>
<dbReference type="Pfam" id="PF00415">
    <property type="entry name" value="RCC1"/>
    <property type="match status" value="3"/>
</dbReference>
<dbReference type="EMBL" id="KL367566">
    <property type="protein sequence ID" value="KFD63778.1"/>
    <property type="molecule type" value="Genomic_DNA"/>
</dbReference>
<dbReference type="AlphaFoldDB" id="A0A085N2T2"/>
<protein>
    <recommendedName>
        <fullName evidence="5">Regulator of condensation</fullName>
    </recommendedName>
</protein>
<accession>A0A085N2T2</accession>
<feature type="repeat" description="RCC1" evidence="2">
    <location>
        <begin position="125"/>
        <end position="178"/>
    </location>
</feature>
<dbReference type="InterPro" id="IPR000408">
    <property type="entry name" value="Reg_chr_condens"/>
</dbReference>
<feature type="compositionally biased region" description="Basic and acidic residues" evidence="3">
    <location>
        <begin position="519"/>
        <end position="529"/>
    </location>
</feature>
<feature type="compositionally biased region" description="Basic and acidic residues" evidence="3">
    <location>
        <begin position="420"/>
        <end position="444"/>
    </location>
</feature>
<dbReference type="InterPro" id="IPR051210">
    <property type="entry name" value="Ub_ligase/GEF_domain"/>
</dbReference>
<name>A0A085N2T2_9BILA</name>
<dbReference type="SUPFAM" id="SSF50985">
    <property type="entry name" value="RCC1/BLIP-II"/>
    <property type="match status" value="1"/>
</dbReference>
<dbReference type="PRINTS" id="PR00633">
    <property type="entry name" value="RCCNDNSATION"/>
</dbReference>
<feature type="repeat" description="RCC1" evidence="2">
    <location>
        <begin position="74"/>
        <end position="124"/>
    </location>
</feature>
<feature type="compositionally biased region" description="Basic and acidic residues" evidence="3">
    <location>
        <begin position="488"/>
        <end position="503"/>
    </location>
</feature>
<gene>
    <name evidence="4" type="ORF">M514_02800</name>
</gene>
<feature type="region of interest" description="Disordered" evidence="3">
    <location>
        <begin position="420"/>
        <end position="544"/>
    </location>
</feature>
<dbReference type="Gene3D" id="2.130.10.30">
    <property type="entry name" value="Regulator of chromosome condensation 1/beta-lactamase-inhibitor protein II"/>
    <property type="match status" value="1"/>
</dbReference>
<dbReference type="PROSITE" id="PS50012">
    <property type="entry name" value="RCC1_3"/>
    <property type="match status" value="3"/>
</dbReference>
<feature type="region of interest" description="Disordered" evidence="3">
    <location>
        <begin position="327"/>
        <end position="373"/>
    </location>
</feature>
<evidence type="ECO:0000256" key="1">
    <source>
        <dbReference type="ARBA" id="ARBA00022737"/>
    </source>
</evidence>
<sequence length="579" mass="63965">MPFRDDIKYVNCGYWHTAIISKENTLHTFGEGRKGQLGTGKLENCYLPCLVPGIGDCTQVSCGAKHTLALTGDGKVYSFGEGTNGQLGLGLRVTSSLLPTLICNLTDVFSISCGSMHSGCITEHGDLFLWGNNRYGKIDCSTDPCSNYYVPKLVERYANYKVTQLALGGRYSIAVAKRCTQKGETIKFKRMTSETERITSEQPEGAATIPDESVHAFVMKKNQVTSDEALTDPDQCISSSYDYINPVVGERVQKNETVKGRLTSRRQILERQDWEVQTACQSIHRSHGDAPWKRSSLPYYCEKYVSKDSTLSANAYPISLATLGQHSTRKATEESGSQNSDFTFHPAEKRKGSQRQRNVEKRSSSMTTTLTQLDGAAKESQNWAAKKQLCLKKTLHSSTYDSALQASTTEKGDYNLDFHKRADRSKNKQDAETENVKAGTELRSHGNALVLDGDTVSILSPLPGTPPSPLRTSAQRDDEGKGATAGSGKDEESKNSALEDKMKTPQKSILKKPTQYNGRKNDVKSRSPSEEAGNQDNIAESSAKKSVVRFLRRNTYPDQVATTQHEAERNQRSRMCAIL</sequence>
<feature type="repeat" description="RCC1" evidence="2">
    <location>
        <begin position="24"/>
        <end position="73"/>
    </location>
</feature>
<dbReference type="InterPro" id="IPR009091">
    <property type="entry name" value="RCC1/BLIP-II"/>
</dbReference>
<evidence type="ECO:0008006" key="5">
    <source>
        <dbReference type="Google" id="ProtNLM"/>
    </source>
</evidence>
<dbReference type="Proteomes" id="UP000030758">
    <property type="component" value="Unassembled WGS sequence"/>
</dbReference>
<organism evidence="4">
    <name type="scientific">Trichuris suis</name>
    <name type="common">pig whipworm</name>
    <dbReference type="NCBI Taxonomy" id="68888"/>
    <lineage>
        <taxon>Eukaryota</taxon>
        <taxon>Metazoa</taxon>
        <taxon>Ecdysozoa</taxon>
        <taxon>Nematoda</taxon>
        <taxon>Enoplea</taxon>
        <taxon>Dorylaimia</taxon>
        <taxon>Trichinellida</taxon>
        <taxon>Trichuridae</taxon>
        <taxon>Trichuris</taxon>
    </lineage>
</organism>